<evidence type="ECO:0000313" key="11">
    <source>
        <dbReference type="EMBL" id="WPJ95025.1"/>
    </source>
</evidence>
<dbReference type="Pfam" id="PF01595">
    <property type="entry name" value="CNNM"/>
    <property type="match status" value="1"/>
</dbReference>
<evidence type="ECO:0000256" key="6">
    <source>
        <dbReference type="ARBA" id="ARBA00023122"/>
    </source>
</evidence>
<dbReference type="InterPro" id="IPR036318">
    <property type="entry name" value="FAD-bd_PCMH-like_sf"/>
</dbReference>
<dbReference type="PANTHER" id="PTHR43099">
    <property type="entry name" value="UPF0053 PROTEIN YRKA"/>
    <property type="match status" value="1"/>
</dbReference>
<sequence length="434" mass="48916">MSDAWIRFGISVASVGLMLVLHAFLVMCEISLVKFRYRKPSEEQLEALMQLPGLARMIDNSDQTGRVVRFSKTLCTVAVGLLLMPLVSDFFGLFQMEVAPARWIVVLVSFTLAVSVHFFFAEIFPRGLAMRDPSKAIRRSYRVLLGFQFLTFPVMLFFRMLKKSLYRRIGVDVEDELNPLDVDVQIRAMGEDSSQLSGVVRKIVNRTLQMQELVVQDILLPRSQVVICDLDLGIKANLETMKAAGHTRFPLCRGDLDECLGLIHIKDIFRWREPVSEIDLMKLKRNLAVFPLETPLEEALERMLRAKFHMALAVDEFGGIVGVITLESILEELVGEIQDEFDSEEEQIVAIGDGKRFRISGLTPIHDIEEELEIEIDNEEVSTFGGLITGELGHIPERGESLSCYGLEITVDEVDDRRVIAATVSLQASVELNP</sequence>
<keyword evidence="4" id="KW-0677">Repeat</keyword>
<evidence type="ECO:0000256" key="3">
    <source>
        <dbReference type="ARBA" id="ARBA00022692"/>
    </source>
</evidence>
<dbReference type="Pfam" id="PF03471">
    <property type="entry name" value="CorC_HlyC"/>
    <property type="match status" value="1"/>
</dbReference>
<dbReference type="EMBL" id="CP138858">
    <property type="protein sequence ID" value="WPJ95025.1"/>
    <property type="molecule type" value="Genomic_DNA"/>
</dbReference>
<dbReference type="Proteomes" id="UP001324993">
    <property type="component" value="Chromosome"/>
</dbReference>
<feature type="transmembrane region" description="Helical" evidence="9">
    <location>
        <begin position="6"/>
        <end position="28"/>
    </location>
</feature>
<keyword evidence="3 9" id="KW-0812">Transmembrane</keyword>
<keyword evidence="5 9" id="KW-1133">Transmembrane helix</keyword>
<dbReference type="Gene3D" id="3.10.580.10">
    <property type="entry name" value="CBS-domain"/>
    <property type="match status" value="1"/>
</dbReference>
<keyword evidence="12" id="KW-1185">Reference proteome</keyword>
<name>A0ABZ0RFT8_9BACT</name>
<dbReference type="RefSeq" id="WP_319831927.1">
    <property type="nucleotide sequence ID" value="NZ_CP138858.1"/>
</dbReference>
<evidence type="ECO:0000313" key="12">
    <source>
        <dbReference type="Proteomes" id="UP001324993"/>
    </source>
</evidence>
<feature type="transmembrane region" description="Helical" evidence="9">
    <location>
        <begin position="74"/>
        <end position="94"/>
    </location>
</feature>
<dbReference type="SUPFAM" id="SSF54631">
    <property type="entry name" value="CBS-domain pair"/>
    <property type="match status" value="1"/>
</dbReference>
<dbReference type="InterPro" id="IPR005170">
    <property type="entry name" value="Transptr-assoc_dom"/>
</dbReference>
<proteinExistence type="predicted"/>
<dbReference type="InterPro" id="IPR051676">
    <property type="entry name" value="UPF0053_domain"/>
</dbReference>
<keyword evidence="7 9" id="KW-0472">Membrane</keyword>
<evidence type="ECO:0000256" key="5">
    <source>
        <dbReference type="ARBA" id="ARBA00022989"/>
    </source>
</evidence>
<dbReference type="PROSITE" id="PS51371">
    <property type="entry name" value="CBS"/>
    <property type="match status" value="1"/>
</dbReference>
<dbReference type="SMART" id="SM00116">
    <property type="entry name" value="CBS"/>
    <property type="match status" value="1"/>
</dbReference>
<evidence type="ECO:0000256" key="7">
    <source>
        <dbReference type="ARBA" id="ARBA00023136"/>
    </source>
</evidence>
<dbReference type="Gene3D" id="3.30.465.10">
    <property type="match status" value="1"/>
</dbReference>
<dbReference type="SMART" id="SM01091">
    <property type="entry name" value="CorC_HlyC"/>
    <property type="match status" value="1"/>
</dbReference>
<dbReference type="CDD" id="cd04590">
    <property type="entry name" value="CBS_pair_CorC_HlyC_assoc"/>
    <property type="match status" value="1"/>
</dbReference>
<feature type="domain" description="CBS" evidence="10">
    <location>
        <begin position="283"/>
        <end position="340"/>
    </location>
</feature>
<dbReference type="Pfam" id="PF00571">
    <property type="entry name" value="CBS"/>
    <property type="match status" value="2"/>
</dbReference>
<comment type="subcellular location">
    <subcellularLocation>
        <location evidence="1">Cell membrane</location>
        <topology evidence="1">Multi-pass membrane protein</topology>
    </subcellularLocation>
</comment>
<dbReference type="InterPro" id="IPR046342">
    <property type="entry name" value="CBS_dom_sf"/>
</dbReference>
<protein>
    <submittedName>
        <fullName evidence="11">Hemolysin family protein</fullName>
    </submittedName>
</protein>
<dbReference type="InterPro" id="IPR000644">
    <property type="entry name" value="CBS_dom"/>
</dbReference>
<dbReference type="InterPro" id="IPR002550">
    <property type="entry name" value="CNNM"/>
</dbReference>
<evidence type="ECO:0000256" key="9">
    <source>
        <dbReference type="SAM" id="Phobius"/>
    </source>
</evidence>
<dbReference type="PANTHER" id="PTHR43099:SF5">
    <property type="entry name" value="HLYC_CORC FAMILY TRANSPORTER"/>
    <property type="match status" value="1"/>
</dbReference>
<dbReference type="SUPFAM" id="SSF56176">
    <property type="entry name" value="FAD-binding/transporter-associated domain-like"/>
    <property type="match status" value="1"/>
</dbReference>
<dbReference type="InterPro" id="IPR044751">
    <property type="entry name" value="Ion_transp-like_CBS"/>
</dbReference>
<feature type="transmembrane region" description="Helical" evidence="9">
    <location>
        <begin position="100"/>
        <end position="120"/>
    </location>
</feature>
<evidence type="ECO:0000259" key="10">
    <source>
        <dbReference type="PROSITE" id="PS51371"/>
    </source>
</evidence>
<evidence type="ECO:0000256" key="1">
    <source>
        <dbReference type="ARBA" id="ARBA00004651"/>
    </source>
</evidence>
<evidence type="ECO:0000256" key="2">
    <source>
        <dbReference type="ARBA" id="ARBA00022475"/>
    </source>
</evidence>
<keyword evidence="2" id="KW-1003">Cell membrane</keyword>
<keyword evidence="6 8" id="KW-0129">CBS domain</keyword>
<organism evidence="11 12">
    <name type="scientific">Coraliomargarita algicola</name>
    <dbReference type="NCBI Taxonomy" id="3092156"/>
    <lineage>
        <taxon>Bacteria</taxon>
        <taxon>Pseudomonadati</taxon>
        <taxon>Verrucomicrobiota</taxon>
        <taxon>Opitutia</taxon>
        <taxon>Puniceicoccales</taxon>
        <taxon>Coraliomargaritaceae</taxon>
        <taxon>Coraliomargarita</taxon>
    </lineage>
</organism>
<gene>
    <name evidence="11" type="ORF">SH580_16475</name>
</gene>
<feature type="transmembrane region" description="Helical" evidence="9">
    <location>
        <begin position="141"/>
        <end position="161"/>
    </location>
</feature>
<evidence type="ECO:0000256" key="4">
    <source>
        <dbReference type="ARBA" id="ARBA00022737"/>
    </source>
</evidence>
<dbReference type="InterPro" id="IPR016169">
    <property type="entry name" value="FAD-bd_PCMH_sub2"/>
</dbReference>
<accession>A0ABZ0RFT8</accession>
<reference evidence="11 12" key="1">
    <citation type="submission" date="2023-11" db="EMBL/GenBank/DDBJ databases">
        <title>Coraliomargarita sp. nov., isolated from marine algae.</title>
        <authorList>
            <person name="Lee J.K."/>
            <person name="Baek J.H."/>
            <person name="Kim J.M."/>
            <person name="Choi D.G."/>
            <person name="Jeon C.O."/>
        </authorList>
    </citation>
    <scope>NUCLEOTIDE SEQUENCE [LARGE SCALE GENOMIC DNA]</scope>
    <source>
        <strain evidence="11 12">J2-16</strain>
    </source>
</reference>
<evidence type="ECO:0000256" key="8">
    <source>
        <dbReference type="PROSITE-ProRule" id="PRU00703"/>
    </source>
</evidence>